<name>A0A553RIH2_9TELE</name>
<feature type="region of interest" description="Disordered" evidence="1">
    <location>
        <begin position="16"/>
        <end position="46"/>
    </location>
</feature>
<reference evidence="2 3" key="1">
    <citation type="journal article" date="2019" name="Sci. Data">
        <title>Hybrid genome assembly and annotation of Danionella translucida.</title>
        <authorList>
            <person name="Kadobianskyi M."/>
            <person name="Schulze L."/>
            <person name="Schuelke M."/>
            <person name="Judkewitz B."/>
        </authorList>
    </citation>
    <scope>NUCLEOTIDE SEQUENCE [LARGE SCALE GENOMIC DNA]</scope>
    <source>
        <strain evidence="2 3">Bolton</strain>
    </source>
</reference>
<proteinExistence type="predicted"/>
<dbReference type="STRING" id="623744.A0A553RIH2"/>
<organism evidence="2 3">
    <name type="scientific">Danionella cerebrum</name>
    <dbReference type="NCBI Taxonomy" id="2873325"/>
    <lineage>
        <taxon>Eukaryota</taxon>
        <taxon>Metazoa</taxon>
        <taxon>Chordata</taxon>
        <taxon>Craniata</taxon>
        <taxon>Vertebrata</taxon>
        <taxon>Euteleostomi</taxon>
        <taxon>Actinopterygii</taxon>
        <taxon>Neopterygii</taxon>
        <taxon>Teleostei</taxon>
        <taxon>Ostariophysi</taxon>
        <taxon>Cypriniformes</taxon>
        <taxon>Danionidae</taxon>
        <taxon>Danioninae</taxon>
        <taxon>Danionella</taxon>
    </lineage>
</organism>
<dbReference type="AlphaFoldDB" id="A0A553RIH2"/>
<keyword evidence="3" id="KW-1185">Reference proteome</keyword>
<evidence type="ECO:0008006" key="4">
    <source>
        <dbReference type="Google" id="ProtNLM"/>
    </source>
</evidence>
<dbReference type="PANTHER" id="PTHR45823">
    <property type="entry name" value="T-SNARE COILED-COIL HOMOLOGY DOMAIN-CONTAINING PROTEIN"/>
    <property type="match status" value="1"/>
</dbReference>
<protein>
    <recommendedName>
        <fullName evidence="4">Retrotransposon gag domain-containing protein</fullName>
    </recommendedName>
</protein>
<dbReference type="EMBL" id="SRMA01024026">
    <property type="protein sequence ID" value="TRZ01960.1"/>
    <property type="molecule type" value="Genomic_DNA"/>
</dbReference>
<evidence type="ECO:0000313" key="2">
    <source>
        <dbReference type="EMBL" id="TRZ01960.1"/>
    </source>
</evidence>
<comment type="caution">
    <text evidence="2">The sequence shown here is derived from an EMBL/GenBank/DDBJ whole genome shotgun (WGS) entry which is preliminary data.</text>
</comment>
<accession>A0A553RIH2</accession>
<dbReference type="OrthoDB" id="8960516at2759"/>
<dbReference type="Proteomes" id="UP000316079">
    <property type="component" value="Unassembled WGS sequence"/>
</dbReference>
<evidence type="ECO:0000313" key="3">
    <source>
        <dbReference type="Proteomes" id="UP000316079"/>
    </source>
</evidence>
<feature type="region of interest" description="Disordered" evidence="1">
    <location>
        <begin position="221"/>
        <end position="260"/>
    </location>
</feature>
<feature type="compositionally biased region" description="Basic and acidic residues" evidence="1">
    <location>
        <begin position="34"/>
        <end position="46"/>
    </location>
</feature>
<sequence length="481" mass="51634">MELSLAEIERALKEADDSLHELKRRRGGAAPDGASERRAAPTLRGHREAEAIPSTQRSSAAIKLPHYSGVTALEPYLAQVQLAAHHEGWSDRETAIKVALALEGPALQVLLDLAPEERSNFNALEAALKCRFGQEVSAESSRDELAERRRLMGESLGAFAAEVRSCVRRGFPTFPAEIREELALHAFVRGLAPERLRQHVRLAAPTTLQRALQLAEGAEEVFRASPTTPRPLPQRQHTRAAEREMPEEPRNEALASRAPDCQPPASIVVAPVEETPLKPSSETAMAFIKVQTELTVFISADERKQNAGAVQTGLEEQGMRGLGEFSAEKSLPLSSRGNGSNKKMCQPAEPPIICMDGFAAFPLLAKPHMNASGLLHRPEALNFQSSPSGPCSLGRMSGLAVAACWTALERASSCRREASSLSAFCRADPTAICPLSSPAWPRALPSVTHAVITNSRPTGASVGPGVQAKLVAVALGLPTKN</sequence>
<gene>
    <name evidence="2" type="ORF">DNTS_007942</name>
</gene>
<feature type="compositionally biased region" description="Basic and acidic residues" evidence="1">
    <location>
        <begin position="239"/>
        <end position="251"/>
    </location>
</feature>
<evidence type="ECO:0000256" key="1">
    <source>
        <dbReference type="SAM" id="MobiDB-lite"/>
    </source>
</evidence>
<dbReference type="PANTHER" id="PTHR45823:SF1">
    <property type="entry name" value="T-SNARE COILED-COIL HOMOLOGY DOMAIN-CONTAINING PROTEIN"/>
    <property type="match status" value="1"/>
</dbReference>